<protein>
    <recommendedName>
        <fullName evidence="5">DUF2325 domain-containing protein</fullName>
    </recommendedName>
</protein>
<dbReference type="AlphaFoldDB" id="A0A212RMR5"/>
<dbReference type="Pfam" id="PF10087">
    <property type="entry name" value="DUF2325"/>
    <property type="match status" value="1"/>
</dbReference>
<reference evidence="3 4" key="1">
    <citation type="submission" date="2017-06" db="EMBL/GenBank/DDBJ databases">
        <authorList>
            <person name="Kim H.J."/>
            <person name="Triplett B.A."/>
        </authorList>
    </citation>
    <scope>NUCLEOTIDE SEQUENCE [LARGE SCALE GENOMIC DNA]</scope>
    <source>
        <strain evidence="3 4">B29T1</strain>
    </source>
</reference>
<accession>A0A212RMR5</accession>
<evidence type="ECO:0000256" key="1">
    <source>
        <dbReference type="ARBA" id="ARBA00007189"/>
    </source>
</evidence>
<evidence type="ECO:0000256" key="2">
    <source>
        <dbReference type="SAM" id="Coils"/>
    </source>
</evidence>
<evidence type="ECO:0000313" key="4">
    <source>
        <dbReference type="Proteomes" id="UP000197065"/>
    </source>
</evidence>
<feature type="coiled-coil region" evidence="2">
    <location>
        <begin position="283"/>
        <end position="310"/>
    </location>
</feature>
<dbReference type="Proteomes" id="UP000197065">
    <property type="component" value="Unassembled WGS sequence"/>
</dbReference>
<dbReference type="EMBL" id="FYEH01000011">
    <property type="protein sequence ID" value="SNB73844.1"/>
    <property type="molecule type" value="Genomic_DNA"/>
</dbReference>
<feature type="coiled-coil region" evidence="2">
    <location>
        <begin position="187"/>
        <end position="235"/>
    </location>
</feature>
<evidence type="ECO:0000313" key="3">
    <source>
        <dbReference type="EMBL" id="SNB73844.1"/>
    </source>
</evidence>
<proteinExistence type="inferred from homology"/>
<organism evidence="3 4">
    <name type="scientific">Arboricoccus pini</name>
    <dbReference type="NCBI Taxonomy" id="1963835"/>
    <lineage>
        <taxon>Bacteria</taxon>
        <taxon>Pseudomonadati</taxon>
        <taxon>Pseudomonadota</taxon>
        <taxon>Alphaproteobacteria</taxon>
        <taxon>Geminicoccales</taxon>
        <taxon>Geminicoccaceae</taxon>
        <taxon>Arboricoccus</taxon>
    </lineage>
</organism>
<gene>
    <name evidence="3" type="ORF">SAMN07250955_1117</name>
</gene>
<sequence length="432" mass="46500">MSRMQAGLLGRTIGGPATLDRAAAIAAMPATLRRELGLETVAAQPALSRRRSLWELDSVLHCSIIGTCLTTGELRAIMGRVDPALKDRQAHDDHDVHHAAVLAAGRPEKGGKLLHKALDLRFAGKIRQFAQAEDEAALVRLWKRHLDEGDVPGAYWAALSHPALRQDSRARIFGDVHMLSHLVGASNRAALKQLQALEAANATLAEERQRLRADLQAMTAQRDRLERELHRERAAGLAHEQLTARLTGQLQDRASMEAPRELQAARAAEATARGQAIDLASELSAERQRRSELEAALADAQAEIDVLTRLPQDEAEAPLDLAGGRVLLVGGRTGQAAHARAFVERRGGRFAHHDGGLERSCAQLPALASQADIVLVPVDCVSHEAAQLAKKAAQHAGAAFMPLPRSGLGTLARALAGWTQQRRDAAMPSESA</sequence>
<keyword evidence="2" id="KW-0175">Coiled coil</keyword>
<keyword evidence="4" id="KW-1185">Reference proteome</keyword>
<dbReference type="InterPro" id="IPR016772">
    <property type="entry name" value="UCP020408"/>
</dbReference>
<evidence type="ECO:0008006" key="5">
    <source>
        <dbReference type="Google" id="ProtNLM"/>
    </source>
</evidence>
<name>A0A212RMR5_9PROT</name>
<comment type="similarity">
    <text evidence="1">Belongs to the UPF0751 family.</text>
</comment>